<reference evidence="7" key="1">
    <citation type="submission" date="2012-11" db="EMBL/GenBank/DDBJ databases">
        <authorList>
            <person name="Lucero-Rivera Y.E."/>
            <person name="Tovar-Ramirez D."/>
        </authorList>
    </citation>
    <scope>NUCLEOTIDE SEQUENCE</scope>
    <source>
        <tissue evidence="7">Salivary gland</tissue>
    </source>
</reference>
<dbReference type="PROSITE" id="PS50966">
    <property type="entry name" value="ZF_SWIM"/>
    <property type="match status" value="1"/>
</dbReference>
<feature type="region of interest" description="Disordered" evidence="5">
    <location>
        <begin position="1376"/>
        <end position="1404"/>
    </location>
</feature>
<feature type="compositionally biased region" description="Low complexity" evidence="5">
    <location>
        <begin position="1299"/>
        <end position="1321"/>
    </location>
</feature>
<feature type="region of interest" description="Disordered" evidence="5">
    <location>
        <begin position="1265"/>
        <end position="1327"/>
    </location>
</feature>
<dbReference type="PANTHER" id="PTHR22619">
    <property type="entry name" value="ZINC FINGER SWIM DOMAIN CONTAINING PROTEIN 4, 5, 6"/>
    <property type="match status" value="1"/>
</dbReference>
<evidence type="ECO:0000256" key="2">
    <source>
        <dbReference type="ARBA" id="ARBA00022771"/>
    </source>
</evidence>
<dbReference type="Pfam" id="PF25572">
    <property type="entry name" value="TPR_ZSWIM8"/>
    <property type="match status" value="1"/>
</dbReference>
<feature type="compositionally biased region" description="Polar residues" evidence="5">
    <location>
        <begin position="1272"/>
        <end position="1287"/>
    </location>
</feature>
<feature type="domain" description="SWIM-type" evidence="6">
    <location>
        <begin position="244"/>
        <end position="280"/>
    </location>
</feature>
<feature type="compositionally biased region" description="Low complexity" evidence="5">
    <location>
        <begin position="1603"/>
        <end position="1616"/>
    </location>
</feature>
<keyword evidence="3" id="KW-0862">Zinc</keyword>
<evidence type="ECO:0000256" key="5">
    <source>
        <dbReference type="SAM" id="MobiDB-lite"/>
    </source>
</evidence>
<dbReference type="InterPro" id="IPR048370">
    <property type="entry name" value="ZSWIM4-8_C"/>
</dbReference>
<feature type="region of interest" description="Disordered" evidence="5">
    <location>
        <begin position="1129"/>
        <end position="1164"/>
    </location>
</feature>
<feature type="region of interest" description="Disordered" evidence="5">
    <location>
        <begin position="730"/>
        <end position="787"/>
    </location>
</feature>
<evidence type="ECO:0000259" key="6">
    <source>
        <dbReference type="PROSITE" id="PS50966"/>
    </source>
</evidence>
<sequence length="1957" mass="210010">QQGIRIISLIFGGRLKRTVFEGFAASCGSVSSRVPPSFAAHRDEPHIGVGRNAGCYNLGGINFCGPLRSAQRCSGVVMFDWDEGDRFSFEDSDRFEEDSLCSWISEPESLCNNWRGWKRPTGNPSHASALHGGHCRSKAEGGLVLPLVELAAREVAAHIPFEVVEHVYPPVPEQLQLRIAFWSFPENEEDIRLYSCLANGSPEEFQRGEHLFKAKATKDLLQIGFHLSATVHPPQSLPVSKGSYNVAVTFDRCRITSCNCTCNSVASWCSHVVAVCLHRIHQPNQVCLRAPVSESLSRLHRDQLQKFAQYLISELPQQILPTAQRLLDELLSSQKTAINTLRGAPDPTAGASAYEQTTWCLDEGTLHENIRKILIKLCVPSPMVFSDVNYLSSTAPPAATEWCSLLRPLRGREPEGMWNLLSIVREMFRRSDRNAIPLLQILTEEVLACEQILCWWFNTKVSLHTGSNGHGGRAVGHGNAHSSQHACSSLCDEIVVLWRLAALNPALSPQDRRSFFVQMGEWHVKTLERVCKVRAGSNNVVGTGGNGGLSGARRSDLDVFPGFKPSLEACLLDWTDYPIEGITYADGGACRWYSPYMHTRLLEHNPRGDPIPDGLGGNEHLSSLCRRGRAVDVGSSPTGAPHHCDRRPIHVLCATGHHQQLTPLMSLGHDLSLLAGNAAAMAAGGGSNRSSLSSEGFCENEDAAGDFLLSSVAPGLVLSGARDPSAAACGNNASLPKDNTALTSGVSDPEGVAALGEKSSSPEDADSDWSGTREGIHQGPDGSCNMDVRGDDRVTAGEEYHVYYFGSQGKGPGGDRNRDLRVQAEDCVPVQIKKIEDPFEILFARAEALHAHGHTQEASKLAVRLAHELLAHPPSLEVEGLIASAQPGKTTGNRRGRRFNPVWHQVSLLASATLAKAAFLCQVLGENQEHHHLAFRIGLFGLEMSRPPASTKALEVKLANQEQDLVSLLKKIPLGDAELNDIREKAEALRDHRLQSRGDALLPLMLSSYIFDALVLSKNNTKGAPNPGTKLPSDEALGFEAAVAALGLKANVSEAEHPLLCEGTRRQRGDLSITLLVFYKDDQEKLAKIMDRLLDKEVHQMYKSPPLSSYYSTSTPPVAAALNASFPASESTSGSSSCTPQTKADDLASSTSSPSTSSAAERSTDSTSCVSAASCLGDATAVVAATAPAATVAATAESGSPPPLASGGIRQEHSGGARVKSHRHNRSAGDSGDRSEGASSPGWEENFKAWEAKFRCTNFRTTKKHSAGMASIDSSAPETTSSDNSPTVVRRGGWGRPCGPGSDSGSSGESSDSVVSSSSGDRATGVKARHTDSLCVLPSDSPPPNLHASVGAAPSRFLASGGGALSGAGAGSRAPAAVAAAPQKPPPPSRLKGKRGACPSLPNQPSEASAHFMFELAKTVLTKAGGNSSTAVLFTQPSASQNHRGPHRALHMCAFQIGLYALGLHNAVSPNWLSRTYSSHVSWITGQAMEIGSSALMFLMDTWEGHLTPPEVASLADKASRGRDPAMVRAAAQLALSCLPHAHALNPNEIQRALLQCKEQSAAVLEQACLAVESAAKGGGVYPEVLFDVARRWFELYEETTQGTGDAPASGGDAAPRGNSPPGLAAPSLEGNGLPDVAAPFVMESLSPAPTPQLPMVPPLQYTLPYRTPHYPYLSGLPTFHHPHLLVTQHPAYLQAPPTYHYPPLPSHAQFYAAASRHGAPPQAPPPAYTHQMIGVHVTPMARAVLPMAPPPPAPPPPPAAPQQGQVHQLNQTQLNYLLSSYRVGLLAMETLARRVHDDRPQAKYARNPPYGEDVKWLLGVAKKLGTSYLQEFCICTVNSVASPFILYDIVTDTAHHLSRSGSASLSMPIRSHVLTPLIQKCQQMFIACTHTKMYHITSVEYDEFINTLRSARAAFMLTPGGMVQFTELLHSLRRSKSCKKDLWQRINTMASSSPPI</sequence>
<evidence type="ECO:0000256" key="1">
    <source>
        <dbReference type="ARBA" id="ARBA00022723"/>
    </source>
</evidence>
<dbReference type="GO" id="GO:0008270">
    <property type="term" value="F:zinc ion binding"/>
    <property type="evidence" value="ECO:0007669"/>
    <property type="project" value="UniProtKB-KW"/>
</dbReference>
<evidence type="ECO:0000256" key="4">
    <source>
        <dbReference type="PROSITE-ProRule" id="PRU00325"/>
    </source>
</evidence>
<dbReference type="PANTHER" id="PTHR22619:SF1">
    <property type="entry name" value="ZINC FINGER SWIM DOMAIN-CONTAINING PROTEIN 8"/>
    <property type="match status" value="1"/>
</dbReference>
<dbReference type="GO" id="GO:0031462">
    <property type="term" value="C:Cul2-RING ubiquitin ligase complex"/>
    <property type="evidence" value="ECO:0007669"/>
    <property type="project" value="TreeGrafter"/>
</dbReference>
<feature type="region of interest" description="Disordered" evidence="5">
    <location>
        <begin position="1194"/>
        <end position="1242"/>
    </location>
</feature>
<name>L7MJ91_RHIPC</name>
<dbReference type="InterPro" id="IPR007527">
    <property type="entry name" value="Znf_SWIM"/>
</dbReference>
<protein>
    <recommendedName>
        <fullName evidence="6">SWIM-type domain-containing protein</fullName>
    </recommendedName>
</protein>
<feature type="region of interest" description="Disordered" evidence="5">
    <location>
        <begin position="1601"/>
        <end position="1630"/>
    </location>
</feature>
<keyword evidence="1" id="KW-0479">Metal-binding</keyword>
<accession>L7MJ91</accession>
<dbReference type="EMBL" id="GACK01001790">
    <property type="protein sequence ID" value="JAA63244.1"/>
    <property type="molecule type" value="mRNA"/>
</dbReference>
<dbReference type="Pfam" id="PF21055">
    <property type="entry name" value="ZSWIM4-8_C"/>
    <property type="match status" value="1"/>
</dbReference>
<feature type="non-terminal residue" evidence="7">
    <location>
        <position position="1"/>
    </location>
</feature>
<organism evidence="7">
    <name type="scientific">Rhipicephalus pulchellus</name>
    <name type="common">Yellow backed tick</name>
    <name type="synonym">Dermacentor pulchellus</name>
    <dbReference type="NCBI Taxonomy" id="72859"/>
    <lineage>
        <taxon>Eukaryota</taxon>
        <taxon>Metazoa</taxon>
        <taxon>Ecdysozoa</taxon>
        <taxon>Arthropoda</taxon>
        <taxon>Chelicerata</taxon>
        <taxon>Arachnida</taxon>
        <taxon>Acari</taxon>
        <taxon>Parasitiformes</taxon>
        <taxon>Ixodida</taxon>
        <taxon>Ixodoidea</taxon>
        <taxon>Ixodidae</taxon>
        <taxon>Rhipicephalinae</taxon>
        <taxon>Rhipicephalus</taxon>
        <taxon>Rhipicephalus</taxon>
    </lineage>
</organism>
<evidence type="ECO:0000256" key="3">
    <source>
        <dbReference type="ARBA" id="ARBA00022833"/>
    </source>
</evidence>
<keyword evidence="2 4" id="KW-0863">Zinc-finger</keyword>
<reference evidence="7" key="2">
    <citation type="journal article" date="2015" name="J. Proteomics">
        <title>Sexual differences in the sialomes of the zebra tick, Rhipicephalus pulchellus.</title>
        <authorList>
            <person name="Tan A.W."/>
            <person name="Francischetti I.M."/>
            <person name="Slovak M."/>
            <person name="Kini R.M."/>
            <person name="Ribeiro J.M."/>
        </authorList>
    </citation>
    <scope>NUCLEOTIDE SEQUENCE</scope>
    <source>
        <tissue evidence="7">Salivary gland</tissue>
    </source>
</reference>
<feature type="compositionally biased region" description="Low complexity" evidence="5">
    <location>
        <begin position="1148"/>
        <end position="1161"/>
    </location>
</feature>
<dbReference type="InterPro" id="IPR057945">
    <property type="entry name" value="TPR_ZSWIM8"/>
</dbReference>
<evidence type="ECO:0000313" key="7">
    <source>
        <dbReference type="EMBL" id="JAA63244.1"/>
    </source>
</evidence>
<proteinExistence type="evidence at transcript level"/>